<dbReference type="NCBIfam" id="TIGR01730">
    <property type="entry name" value="RND_mfp"/>
    <property type="match status" value="1"/>
</dbReference>
<dbReference type="Gene3D" id="1.10.287.470">
    <property type="entry name" value="Helix hairpin bin"/>
    <property type="match status" value="1"/>
</dbReference>
<gene>
    <name evidence="9" type="ORF">DKT77_10965</name>
</gene>
<evidence type="ECO:0000313" key="10">
    <source>
        <dbReference type="Proteomes" id="UP000245680"/>
    </source>
</evidence>
<comment type="similarity">
    <text evidence="2">Belongs to the membrane fusion protein (MFP) (TC 8.A.1) family.</text>
</comment>
<feature type="region of interest" description="Disordered" evidence="5">
    <location>
        <begin position="370"/>
        <end position="390"/>
    </location>
</feature>
<dbReference type="Pfam" id="PF25954">
    <property type="entry name" value="Beta-barrel_RND_2"/>
    <property type="match status" value="1"/>
</dbReference>
<dbReference type="Proteomes" id="UP000245680">
    <property type="component" value="Unassembled WGS sequence"/>
</dbReference>
<evidence type="ECO:0000259" key="7">
    <source>
        <dbReference type="Pfam" id="PF25954"/>
    </source>
</evidence>
<dbReference type="OrthoDB" id="9806939at2"/>
<name>A0A2V2LB20_9RHOB</name>
<dbReference type="SUPFAM" id="SSF111369">
    <property type="entry name" value="HlyD-like secretion proteins"/>
    <property type="match status" value="1"/>
</dbReference>
<dbReference type="InterPro" id="IPR058627">
    <property type="entry name" value="MdtA-like_C"/>
</dbReference>
<evidence type="ECO:0000259" key="6">
    <source>
        <dbReference type="Pfam" id="PF25917"/>
    </source>
</evidence>
<dbReference type="Gene3D" id="2.40.50.100">
    <property type="match status" value="1"/>
</dbReference>
<dbReference type="EMBL" id="QGKU01000033">
    <property type="protein sequence ID" value="PWR02690.1"/>
    <property type="molecule type" value="Genomic_DNA"/>
</dbReference>
<proteinExistence type="inferred from homology"/>
<evidence type="ECO:0000256" key="5">
    <source>
        <dbReference type="SAM" id="MobiDB-lite"/>
    </source>
</evidence>
<accession>A0A2V2LB20</accession>
<dbReference type="GO" id="GO:0015562">
    <property type="term" value="F:efflux transmembrane transporter activity"/>
    <property type="evidence" value="ECO:0007669"/>
    <property type="project" value="TreeGrafter"/>
</dbReference>
<protein>
    <submittedName>
        <fullName evidence="9">Efflux RND transporter periplasmic adaptor subunit</fullName>
    </submittedName>
</protein>
<dbReference type="InterPro" id="IPR058792">
    <property type="entry name" value="Beta-barrel_RND_2"/>
</dbReference>
<sequence length="390" mass="41523">MTLLKQLALALALIAATVAGWIAYVPSATAVLDRAGLLDLLGMEAPAQEAAQDRRGQRGGDATRVVTATVEHRALADRITSIGDGQALRMVTVRAETSGRIIEVGVASGEKIGAETVIARLDDRAERIALDRARIMRDDAQADLDRLSQLADTGAVTSVRRQEAELALRTAELELAQADYDLDQRTVRAPIAGWVGLIDLEVGQRVTAQDALATITDRSGILIDFRVPERVIGQLATGQPMQVTPLAMPGTTLTGEISAIDTVVDRASRTLRVQGRLDNAADMLRSGMAFSVALEYAGDVMPAVDPLAVQWSRDGSFVWAVRDGAVARVPITIRQRNTDSVLVEGALEPGEQVVTEGLQTLRPGAQVTIEGAPADQSDNQSAATTGRRQL</sequence>
<feature type="coiled-coil region" evidence="4">
    <location>
        <begin position="130"/>
        <end position="181"/>
    </location>
</feature>
<dbReference type="PANTHER" id="PTHR30469">
    <property type="entry name" value="MULTIDRUG RESISTANCE PROTEIN MDTA"/>
    <property type="match status" value="1"/>
</dbReference>
<comment type="caution">
    <text evidence="9">The sequence shown here is derived from an EMBL/GenBank/DDBJ whole genome shotgun (WGS) entry which is preliminary data.</text>
</comment>
<dbReference type="Pfam" id="PF25967">
    <property type="entry name" value="RND-MFP_C"/>
    <property type="match status" value="1"/>
</dbReference>
<reference evidence="9 10" key="1">
    <citation type="submission" date="2018-05" db="EMBL/GenBank/DDBJ databases">
        <title>Rhodobacteraceae gen. nov., sp. nov. isolated from sea water.</title>
        <authorList>
            <person name="Ren Y."/>
        </authorList>
    </citation>
    <scope>NUCLEOTIDE SEQUENCE [LARGE SCALE GENOMIC DNA]</scope>
    <source>
        <strain evidence="9 10">TG-679</strain>
    </source>
</reference>
<dbReference type="AlphaFoldDB" id="A0A2V2LB20"/>
<dbReference type="InterPro" id="IPR058625">
    <property type="entry name" value="MdtA-like_BSH"/>
</dbReference>
<evidence type="ECO:0000256" key="3">
    <source>
        <dbReference type="ARBA" id="ARBA00022448"/>
    </source>
</evidence>
<dbReference type="FunFam" id="2.40.30.170:FF:000010">
    <property type="entry name" value="Efflux RND transporter periplasmic adaptor subunit"/>
    <property type="match status" value="1"/>
</dbReference>
<feature type="domain" description="CusB-like beta-barrel" evidence="7">
    <location>
        <begin position="223"/>
        <end position="295"/>
    </location>
</feature>
<evidence type="ECO:0000256" key="2">
    <source>
        <dbReference type="ARBA" id="ARBA00009477"/>
    </source>
</evidence>
<keyword evidence="10" id="KW-1185">Reference proteome</keyword>
<comment type="subcellular location">
    <subcellularLocation>
        <location evidence="1">Cell envelope</location>
    </subcellularLocation>
</comment>
<dbReference type="PANTHER" id="PTHR30469:SF29">
    <property type="entry name" value="BLR2860 PROTEIN"/>
    <property type="match status" value="1"/>
</dbReference>
<dbReference type="Pfam" id="PF25917">
    <property type="entry name" value="BSH_RND"/>
    <property type="match status" value="1"/>
</dbReference>
<keyword evidence="4" id="KW-0175">Coiled coil</keyword>
<dbReference type="RefSeq" id="WP_109811739.1">
    <property type="nucleotide sequence ID" value="NZ_QGKU01000033.1"/>
</dbReference>
<evidence type="ECO:0000256" key="4">
    <source>
        <dbReference type="SAM" id="Coils"/>
    </source>
</evidence>
<dbReference type="GO" id="GO:1990281">
    <property type="term" value="C:efflux pump complex"/>
    <property type="evidence" value="ECO:0007669"/>
    <property type="project" value="TreeGrafter"/>
</dbReference>
<feature type="domain" description="Multidrug resistance protein MdtA-like barrel-sandwich hybrid" evidence="6">
    <location>
        <begin position="89"/>
        <end position="217"/>
    </location>
</feature>
<dbReference type="InterPro" id="IPR006143">
    <property type="entry name" value="RND_pump_MFP"/>
</dbReference>
<evidence type="ECO:0000259" key="8">
    <source>
        <dbReference type="Pfam" id="PF25967"/>
    </source>
</evidence>
<evidence type="ECO:0000313" key="9">
    <source>
        <dbReference type="EMBL" id="PWR02690.1"/>
    </source>
</evidence>
<feature type="domain" description="Multidrug resistance protein MdtA-like C-terminal permuted SH3" evidence="8">
    <location>
        <begin position="308"/>
        <end position="360"/>
    </location>
</feature>
<evidence type="ECO:0000256" key="1">
    <source>
        <dbReference type="ARBA" id="ARBA00004196"/>
    </source>
</evidence>
<organism evidence="9 10">
    <name type="scientific">Meridianimarinicoccus roseus</name>
    <dbReference type="NCBI Taxonomy" id="2072018"/>
    <lineage>
        <taxon>Bacteria</taxon>
        <taxon>Pseudomonadati</taxon>
        <taxon>Pseudomonadota</taxon>
        <taxon>Alphaproteobacteria</taxon>
        <taxon>Rhodobacterales</taxon>
        <taxon>Paracoccaceae</taxon>
        <taxon>Meridianimarinicoccus</taxon>
    </lineage>
</organism>
<keyword evidence="3" id="KW-0813">Transport</keyword>
<feature type="compositionally biased region" description="Polar residues" evidence="5">
    <location>
        <begin position="376"/>
        <end position="390"/>
    </location>
</feature>
<dbReference type="Gene3D" id="2.40.420.20">
    <property type="match status" value="1"/>
</dbReference>
<dbReference type="Gene3D" id="2.40.30.170">
    <property type="match status" value="1"/>
</dbReference>